<feature type="region of interest" description="Disordered" evidence="1">
    <location>
        <begin position="38"/>
        <end position="69"/>
    </location>
</feature>
<organism evidence="2 3">
    <name type="scientific">Haematococcus lacustris</name>
    <name type="common">Green alga</name>
    <name type="synonym">Haematococcus pluvialis</name>
    <dbReference type="NCBI Taxonomy" id="44745"/>
    <lineage>
        <taxon>Eukaryota</taxon>
        <taxon>Viridiplantae</taxon>
        <taxon>Chlorophyta</taxon>
        <taxon>core chlorophytes</taxon>
        <taxon>Chlorophyceae</taxon>
        <taxon>CS clade</taxon>
        <taxon>Chlamydomonadales</taxon>
        <taxon>Haematococcaceae</taxon>
        <taxon>Haematococcus</taxon>
    </lineage>
</organism>
<sequence length="69" mass="7654">MRNITITARGHDRVVCEGGTSMPITKESTIEEQLMRANGQTQAGTCQDRHKQESTKRTPHGQSTEDKLA</sequence>
<keyword evidence="3" id="KW-1185">Reference proteome</keyword>
<feature type="compositionally biased region" description="Basic and acidic residues" evidence="1">
    <location>
        <begin position="47"/>
        <end position="56"/>
    </location>
</feature>
<dbReference type="Proteomes" id="UP000485058">
    <property type="component" value="Unassembled WGS sequence"/>
</dbReference>
<proteinExistence type="predicted"/>
<dbReference type="AlphaFoldDB" id="A0A6A0A1D2"/>
<reference evidence="2 3" key="1">
    <citation type="submission" date="2020-02" db="EMBL/GenBank/DDBJ databases">
        <title>Draft genome sequence of Haematococcus lacustris strain NIES-144.</title>
        <authorList>
            <person name="Morimoto D."/>
            <person name="Nakagawa S."/>
            <person name="Yoshida T."/>
            <person name="Sawayama S."/>
        </authorList>
    </citation>
    <scope>NUCLEOTIDE SEQUENCE [LARGE SCALE GENOMIC DNA]</scope>
    <source>
        <strain evidence="2 3">NIES-144</strain>
    </source>
</reference>
<evidence type="ECO:0000313" key="2">
    <source>
        <dbReference type="EMBL" id="GFH24918.1"/>
    </source>
</evidence>
<comment type="caution">
    <text evidence="2">The sequence shown here is derived from an EMBL/GenBank/DDBJ whole genome shotgun (WGS) entry which is preliminary data.</text>
</comment>
<evidence type="ECO:0000313" key="3">
    <source>
        <dbReference type="Proteomes" id="UP000485058"/>
    </source>
</evidence>
<gene>
    <name evidence="2" type="ORF">HaLaN_22796</name>
</gene>
<protein>
    <submittedName>
        <fullName evidence="2">Uncharacterized protein</fullName>
    </submittedName>
</protein>
<accession>A0A6A0A1D2</accession>
<name>A0A6A0A1D2_HAELA</name>
<dbReference type="EMBL" id="BLLF01002668">
    <property type="protein sequence ID" value="GFH24918.1"/>
    <property type="molecule type" value="Genomic_DNA"/>
</dbReference>
<evidence type="ECO:0000256" key="1">
    <source>
        <dbReference type="SAM" id="MobiDB-lite"/>
    </source>
</evidence>